<keyword evidence="1 3" id="KW-0238">DNA-binding</keyword>
<reference evidence="4" key="1">
    <citation type="submission" date="2016-10" db="EMBL/GenBank/DDBJ databases">
        <authorList>
            <person name="Varghese N."/>
            <person name="Submissions S."/>
        </authorList>
    </citation>
    <scope>NUCLEOTIDE SEQUENCE [LARGE SCALE GENOMIC DNA]</scope>
    <source>
        <strain evidence="4">DSM 44498</strain>
    </source>
</reference>
<dbReference type="Pfam" id="PF01381">
    <property type="entry name" value="HTH_3"/>
    <property type="match status" value="2"/>
</dbReference>
<dbReference type="PROSITE" id="PS50943">
    <property type="entry name" value="HTH_CROC1"/>
    <property type="match status" value="2"/>
</dbReference>
<proteinExistence type="predicted"/>
<evidence type="ECO:0000313" key="3">
    <source>
        <dbReference type="EMBL" id="SED92400.1"/>
    </source>
</evidence>
<dbReference type="CDD" id="cd00093">
    <property type="entry name" value="HTH_XRE"/>
    <property type="match status" value="2"/>
</dbReference>
<evidence type="ECO:0000256" key="1">
    <source>
        <dbReference type="ARBA" id="ARBA00023125"/>
    </source>
</evidence>
<dbReference type="Gene3D" id="1.10.260.40">
    <property type="entry name" value="lambda repressor-like DNA-binding domains"/>
    <property type="match status" value="2"/>
</dbReference>
<dbReference type="PANTHER" id="PTHR46797:SF1">
    <property type="entry name" value="METHYLPHOSPHONATE SYNTHASE"/>
    <property type="match status" value="1"/>
</dbReference>
<dbReference type="EMBL" id="FNSV01000006">
    <property type="protein sequence ID" value="SED92400.1"/>
    <property type="molecule type" value="Genomic_DNA"/>
</dbReference>
<evidence type="ECO:0000259" key="2">
    <source>
        <dbReference type="PROSITE" id="PS50943"/>
    </source>
</evidence>
<protein>
    <submittedName>
        <fullName evidence="3">DNA-binding transcriptional regulator, XRE-family HTH domain</fullName>
    </submittedName>
</protein>
<dbReference type="PANTHER" id="PTHR46797">
    <property type="entry name" value="HTH-TYPE TRANSCRIPTIONAL REGULATOR"/>
    <property type="match status" value="1"/>
</dbReference>
<organism evidence="3 4">
    <name type="scientific">Rhodococcus koreensis</name>
    <dbReference type="NCBI Taxonomy" id="99653"/>
    <lineage>
        <taxon>Bacteria</taxon>
        <taxon>Bacillati</taxon>
        <taxon>Actinomycetota</taxon>
        <taxon>Actinomycetes</taxon>
        <taxon>Mycobacteriales</taxon>
        <taxon>Nocardiaceae</taxon>
        <taxon>Rhodococcus</taxon>
    </lineage>
</organism>
<dbReference type="InterPro" id="IPR001387">
    <property type="entry name" value="Cro/C1-type_HTH"/>
</dbReference>
<dbReference type="GO" id="GO:0005829">
    <property type="term" value="C:cytosol"/>
    <property type="evidence" value="ECO:0007669"/>
    <property type="project" value="TreeGrafter"/>
</dbReference>
<dbReference type="AlphaFoldDB" id="A0A1H5EMU8"/>
<dbReference type="SMART" id="SM00530">
    <property type="entry name" value="HTH_XRE"/>
    <property type="match status" value="2"/>
</dbReference>
<keyword evidence="4" id="KW-1185">Reference proteome</keyword>
<dbReference type="OrthoDB" id="4724865at2"/>
<dbReference type="Proteomes" id="UP000183561">
    <property type="component" value="Unassembled WGS sequence"/>
</dbReference>
<gene>
    <name evidence="3" type="ORF">SAMN04490239_9287</name>
</gene>
<feature type="domain" description="HTH cro/C1-type" evidence="2">
    <location>
        <begin position="23"/>
        <end position="77"/>
    </location>
</feature>
<feature type="domain" description="HTH cro/C1-type" evidence="2">
    <location>
        <begin position="90"/>
        <end position="141"/>
    </location>
</feature>
<name>A0A1H5EMU8_9NOCA</name>
<dbReference type="GO" id="GO:0003677">
    <property type="term" value="F:DNA binding"/>
    <property type="evidence" value="ECO:0007669"/>
    <property type="project" value="UniProtKB-KW"/>
</dbReference>
<dbReference type="InterPro" id="IPR050807">
    <property type="entry name" value="TransReg_Diox_bact_type"/>
</dbReference>
<dbReference type="InterPro" id="IPR010982">
    <property type="entry name" value="Lambda_DNA-bd_dom_sf"/>
</dbReference>
<evidence type="ECO:0000313" key="4">
    <source>
        <dbReference type="Proteomes" id="UP000183561"/>
    </source>
</evidence>
<sequence>MTRYARLPRMSRRTLDGFVPARLSKARIDKRLAQGELALRADVSTATISAWEVGRSTPQVDRLMRVVEILGLRMDEVIDVPVEERKLGTLRELTGRTQAQLAGIIGVSTSLLAALERGHAKLGDAVADRLAGELGVSVTEIRAAYERGRARPPLD</sequence>
<dbReference type="GO" id="GO:0003700">
    <property type="term" value="F:DNA-binding transcription factor activity"/>
    <property type="evidence" value="ECO:0007669"/>
    <property type="project" value="TreeGrafter"/>
</dbReference>
<dbReference type="SUPFAM" id="SSF47413">
    <property type="entry name" value="lambda repressor-like DNA-binding domains"/>
    <property type="match status" value="2"/>
</dbReference>
<accession>A0A1H5EMU8</accession>